<comment type="subunit">
    <text evidence="3">Homodimer.</text>
</comment>
<name>A0A0B0D9K5_9MICC</name>
<dbReference type="GO" id="GO:0008483">
    <property type="term" value="F:transaminase activity"/>
    <property type="evidence" value="ECO:0007669"/>
    <property type="project" value="UniProtKB-KW"/>
</dbReference>
<dbReference type="GO" id="GO:0030170">
    <property type="term" value="F:pyridoxal phosphate binding"/>
    <property type="evidence" value="ECO:0007669"/>
    <property type="project" value="InterPro"/>
</dbReference>
<dbReference type="EMBL" id="JROM01000039">
    <property type="protein sequence ID" value="KHE74103.1"/>
    <property type="molecule type" value="Genomic_DNA"/>
</dbReference>
<accession>A0A0B0D9K5</accession>
<dbReference type="InterPro" id="IPR015422">
    <property type="entry name" value="PyrdxlP-dep_Trfase_small"/>
</dbReference>
<dbReference type="STRING" id="223184.AS25_08810"/>
<feature type="domain" description="Aminotransferase class I/classII large" evidence="7">
    <location>
        <begin position="31"/>
        <end position="387"/>
    </location>
</feature>
<dbReference type="FunFam" id="3.40.640.10:FF:000053">
    <property type="entry name" value="Aminotransferase, class I"/>
    <property type="match status" value="1"/>
</dbReference>
<reference evidence="8 9" key="1">
    <citation type="submission" date="2014-09" db="EMBL/GenBank/DDBJ databases">
        <title>High-quality draft genome sequence of Kocuria marina SO9-6, an actinobacterium isolated from a copper mine.</title>
        <authorList>
            <person name="Castro D.B."/>
            <person name="Pereira L.B."/>
            <person name="Silva M.V."/>
            <person name="Silva B.P."/>
            <person name="Zanardi B.R."/>
            <person name="Carlos C."/>
            <person name="Belgini D.R."/>
            <person name="Limache E.G."/>
            <person name="Lacerda G.V."/>
            <person name="Nery M.B."/>
            <person name="Gomes M.B."/>
            <person name="Souza S."/>
            <person name="Silva T.M."/>
            <person name="Rodrigues V.D."/>
            <person name="Paulino L.C."/>
            <person name="Vicentini R."/>
            <person name="Ferraz L.F."/>
            <person name="Ottoboni L.M."/>
        </authorList>
    </citation>
    <scope>NUCLEOTIDE SEQUENCE [LARGE SCALE GENOMIC DNA]</scope>
    <source>
        <strain evidence="8 9">SO9-6</strain>
    </source>
</reference>
<dbReference type="RefSeq" id="WP_035964400.1">
    <property type="nucleotide sequence ID" value="NZ_JROM01000039.1"/>
</dbReference>
<dbReference type="GO" id="GO:1901605">
    <property type="term" value="P:alpha-amino acid metabolic process"/>
    <property type="evidence" value="ECO:0007669"/>
    <property type="project" value="TreeGrafter"/>
</dbReference>
<dbReference type="eggNOG" id="COG1167">
    <property type="taxonomic scope" value="Bacteria"/>
</dbReference>
<proteinExistence type="inferred from homology"/>
<evidence type="ECO:0000256" key="1">
    <source>
        <dbReference type="ARBA" id="ARBA00001933"/>
    </source>
</evidence>
<keyword evidence="6" id="KW-0663">Pyridoxal phosphate</keyword>
<keyword evidence="4 8" id="KW-0032">Aminotransferase</keyword>
<gene>
    <name evidence="8" type="ORF">AS25_08810</name>
</gene>
<dbReference type="InterPro" id="IPR004839">
    <property type="entry name" value="Aminotransferase_I/II_large"/>
</dbReference>
<comment type="cofactor">
    <cofactor evidence="1">
        <name>pyridoxal 5'-phosphate</name>
        <dbReference type="ChEBI" id="CHEBI:597326"/>
    </cofactor>
</comment>
<dbReference type="Gene3D" id="3.90.1150.10">
    <property type="entry name" value="Aspartate Aminotransferase, domain 1"/>
    <property type="match status" value="1"/>
</dbReference>
<dbReference type="SUPFAM" id="SSF53383">
    <property type="entry name" value="PLP-dependent transferases"/>
    <property type="match status" value="1"/>
</dbReference>
<evidence type="ECO:0000256" key="5">
    <source>
        <dbReference type="ARBA" id="ARBA00022679"/>
    </source>
</evidence>
<evidence type="ECO:0000256" key="3">
    <source>
        <dbReference type="ARBA" id="ARBA00011738"/>
    </source>
</evidence>
<dbReference type="PANTHER" id="PTHR42790">
    <property type="entry name" value="AMINOTRANSFERASE"/>
    <property type="match status" value="1"/>
</dbReference>
<dbReference type="InterPro" id="IPR015421">
    <property type="entry name" value="PyrdxlP-dep_Trfase_major"/>
</dbReference>
<dbReference type="InterPro" id="IPR050859">
    <property type="entry name" value="Class-I_PLP-dep_aminotransf"/>
</dbReference>
<dbReference type="PANTHER" id="PTHR42790:SF19">
    <property type="entry name" value="KYNURENINE_ALPHA-AMINOADIPATE AMINOTRANSFERASE, MITOCHONDRIAL"/>
    <property type="match status" value="1"/>
</dbReference>
<evidence type="ECO:0000259" key="7">
    <source>
        <dbReference type="Pfam" id="PF00155"/>
    </source>
</evidence>
<evidence type="ECO:0000256" key="6">
    <source>
        <dbReference type="ARBA" id="ARBA00022898"/>
    </source>
</evidence>
<dbReference type="Proteomes" id="UP000030664">
    <property type="component" value="Unassembled WGS sequence"/>
</dbReference>
<evidence type="ECO:0000313" key="8">
    <source>
        <dbReference type="EMBL" id="KHE74103.1"/>
    </source>
</evidence>
<dbReference type="AlphaFoldDB" id="A0A0B0D9K5"/>
<evidence type="ECO:0000256" key="4">
    <source>
        <dbReference type="ARBA" id="ARBA00022576"/>
    </source>
</evidence>
<keyword evidence="5 8" id="KW-0808">Transferase</keyword>
<dbReference type="Pfam" id="PF00155">
    <property type="entry name" value="Aminotran_1_2"/>
    <property type="match status" value="1"/>
</dbReference>
<evidence type="ECO:0000313" key="9">
    <source>
        <dbReference type="Proteomes" id="UP000030664"/>
    </source>
</evidence>
<sequence length="394" mass="41973">MSAFASRAGEFRPSPVRAVFETAMDPSVVSLAGGNPDLSVLPGGTVGDLAAQLIRERAGEILQYGSGAGTAGLRELSVRLMARGGSTVTEADVLPTTGSQAGLDLVTKLFCDPGDVILAEGPTYVGALGVFGAYEVDVRHVPVDEHGMDPSAVADALDDAAAQGERVPFVYVIPSFQNPTGVTMPVERRRELVRVCADRDVMIVEDDPYALLSFDHAQPLASMHGMDPEHVIHLGSFSKIFAPGLRIGWIAAPPEVRGRLQIAAESVVIHPSNLAQSLVTAWVGSEHWEPALDDAVTLYRERWEAMDAALTEFMPSSARWTTPTGGFFTWVTADELVGKDVLAEAIGHGVVLVPGSACYMDGRDSDAVRLAFSGVAPARIREGVKRFAQVLRDL</sequence>
<comment type="similarity">
    <text evidence="2">Belongs to the class-I pyridoxal-phosphate-dependent aminotransferase family.</text>
</comment>
<organism evidence="8 9">
    <name type="scientific">Kocuria marina</name>
    <dbReference type="NCBI Taxonomy" id="223184"/>
    <lineage>
        <taxon>Bacteria</taxon>
        <taxon>Bacillati</taxon>
        <taxon>Actinomycetota</taxon>
        <taxon>Actinomycetes</taxon>
        <taxon>Micrococcales</taxon>
        <taxon>Micrococcaceae</taxon>
        <taxon>Kocuria</taxon>
    </lineage>
</organism>
<dbReference type="CDD" id="cd00609">
    <property type="entry name" value="AAT_like"/>
    <property type="match status" value="1"/>
</dbReference>
<dbReference type="InterPro" id="IPR015424">
    <property type="entry name" value="PyrdxlP-dep_Trfase"/>
</dbReference>
<comment type="caution">
    <text evidence="8">The sequence shown here is derived from an EMBL/GenBank/DDBJ whole genome shotgun (WGS) entry which is preliminary data.</text>
</comment>
<evidence type="ECO:0000256" key="2">
    <source>
        <dbReference type="ARBA" id="ARBA00007441"/>
    </source>
</evidence>
<dbReference type="Gene3D" id="3.40.640.10">
    <property type="entry name" value="Type I PLP-dependent aspartate aminotransferase-like (Major domain)"/>
    <property type="match status" value="1"/>
</dbReference>
<protein>
    <submittedName>
        <fullName evidence="8">Aminotransferase</fullName>
    </submittedName>
</protein>